<name>A0AAW6UDU8_9MOLU</name>
<dbReference type="SMART" id="SM00382">
    <property type="entry name" value="AAA"/>
    <property type="match status" value="1"/>
</dbReference>
<keyword evidence="4" id="KW-0472">Membrane</keyword>
<dbReference type="RefSeq" id="WP_282840070.1">
    <property type="nucleotide sequence ID" value="NZ_JASCXW010000039.1"/>
</dbReference>
<evidence type="ECO:0000256" key="1">
    <source>
        <dbReference type="ARBA" id="ARBA00022448"/>
    </source>
</evidence>
<keyword evidence="3 6" id="KW-0067">ATP-binding</keyword>
<dbReference type="Proteomes" id="UP001431532">
    <property type="component" value="Unassembled WGS sequence"/>
</dbReference>
<dbReference type="GO" id="GO:0005524">
    <property type="term" value="F:ATP binding"/>
    <property type="evidence" value="ECO:0007669"/>
    <property type="project" value="UniProtKB-KW"/>
</dbReference>
<feature type="domain" description="ABC transporter" evidence="5">
    <location>
        <begin position="2"/>
        <end position="209"/>
    </location>
</feature>
<dbReference type="Gene3D" id="3.40.50.300">
    <property type="entry name" value="P-loop containing nucleotide triphosphate hydrolases"/>
    <property type="match status" value="1"/>
</dbReference>
<dbReference type="InterPro" id="IPR003439">
    <property type="entry name" value="ABC_transporter-like_ATP-bd"/>
</dbReference>
<dbReference type="InterPro" id="IPR003593">
    <property type="entry name" value="AAA+_ATPase"/>
</dbReference>
<evidence type="ECO:0000259" key="5">
    <source>
        <dbReference type="PROSITE" id="PS50893"/>
    </source>
</evidence>
<evidence type="ECO:0000313" key="7">
    <source>
        <dbReference type="Proteomes" id="UP001431532"/>
    </source>
</evidence>
<gene>
    <name evidence="6" type="ORF">QJ521_08640</name>
</gene>
<dbReference type="InterPro" id="IPR017871">
    <property type="entry name" value="ABC_transporter-like_CS"/>
</dbReference>
<dbReference type="GO" id="GO:0016887">
    <property type="term" value="F:ATP hydrolysis activity"/>
    <property type="evidence" value="ECO:0007669"/>
    <property type="project" value="InterPro"/>
</dbReference>
<keyword evidence="2" id="KW-0547">Nucleotide-binding</keyword>
<reference evidence="6" key="1">
    <citation type="submission" date="2023-05" db="EMBL/GenBank/DDBJ databases">
        <title>Mariniplasma microaerophilum sp. nov., a novel anaerobic mollicute isolated from terrestrial mud volcano, Taman Peninsula, Russia.</title>
        <authorList>
            <person name="Khomyakova M.A."/>
            <person name="Merkel A.Y."/>
            <person name="Slobodkin A.I."/>
        </authorList>
    </citation>
    <scope>NUCLEOTIDE SEQUENCE</scope>
    <source>
        <strain evidence="6">M4Ah</strain>
    </source>
</reference>
<dbReference type="SUPFAM" id="SSF52540">
    <property type="entry name" value="P-loop containing nucleoside triphosphate hydrolases"/>
    <property type="match status" value="1"/>
</dbReference>
<organism evidence="6 7">
    <name type="scientific">Peloplasma aerotolerans</name>
    <dbReference type="NCBI Taxonomy" id="3044389"/>
    <lineage>
        <taxon>Bacteria</taxon>
        <taxon>Bacillati</taxon>
        <taxon>Mycoplasmatota</taxon>
        <taxon>Mollicutes</taxon>
        <taxon>Acholeplasmatales</taxon>
        <taxon>Acholeplasmataceae</taxon>
        <taxon>Peloplasma</taxon>
    </lineage>
</organism>
<dbReference type="PROSITE" id="PS50893">
    <property type="entry name" value="ABC_TRANSPORTER_2"/>
    <property type="match status" value="1"/>
</dbReference>
<dbReference type="InterPro" id="IPR027417">
    <property type="entry name" value="P-loop_NTPase"/>
</dbReference>
<evidence type="ECO:0000256" key="4">
    <source>
        <dbReference type="ARBA" id="ARBA00023136"/>
    </source>
</evidence>
<evidence type="ECO:0000256" key="2">
    <source>
        <dbReference type="ARBA" id="ARBA00022741"/>
    </source>
</evidence>
<accession>A0AAW6UDU8</accession>
<dbReference type="AlphaFoldDB" id="A0AAW6UDU8"/>
<dbReference type="PROSITE" id="PS00211">
    <property type="entry name" value="ABC_TRANSPORTER_1"/>
    <property type="match status" value="1"/>
</dbReference>
<protein>
    <submittedName>
        <fullName evidence="6">ABC transporter ATP-binding protein</fullName>
    </submittedName>
</protein>
<evidence type="ECO:0000313" key="6">
    <source>
        <dbReference type="EMBL" id="MDI6453631.1"/>
    </source>
</evidence>
<keyword evidence="7" id="KW-1185">Reference proteome</keyword>
<keyword evidence="1" id="KW-0813">Transport</keyword>
<dbReference type="EMBL" id="JASCXW010000039">
    <property type="protein sequence ID" value="MDI6453631.1"/>
    <property type="molecule type" value="Genomic_DNA"/>
</dbReference>
<dbReference type="PANTHER" id="PTHR43423">
    <property type="entry name" value="ABC TRANSPORTER I FAMILY MEMBER 17"/>
    <property type="match status" value="1"/>
</dbReference>
<proteinExistence type="predicted"/>
<dbReference type="PANTHER" id="PTHR43423:SF1">
    <property type="entry name" value="ABC TRANSPORTER I FAMILY MEMBER 17"/>
    <property type="match status" value="1"/>
</dbReference>
<dbReference type="Pfam" id="PF00005">
    <property type="entry name" value="ABC_tran"/>
    <property type="match status" value="1"/>
</dbReference>
<sequence length="209" mass="24028">MFEFKNVTFKDFIKIKEMKIPGNQINFLVGDSGTGKTTLLKMLAKLISPTTGTIYFQNQPLDDMNSIEHRKKVILLPQKAHIFKYTIRDNLMIGLNYHHKSFTEEDLLNILKEVQLNKKLDDDASLLSGGEQQRLALARILLLDADVYLLDEPSSSLDQFSEKLIIKVIVEYIRKTKKTLIMVTHNLDIANEYADNVIRLSEMKKEVSL</sequence>
<evidence type="ECO:0000256" key="3">
    <source>
        <dbReference type="ARBA" id="ARBA00022840"/>
    </source>
</evidence>
<comment type="caution">
    <text evidence="6">The sequence shown here is derived from an EMBL/GenBank/DDBJ whole genome shotgun (WGS) entry which is preliminary data.</text>
</comment>